<proteinExistence type="predicted"/>
<accession>A0A2W5TD39</accession>
<dbReference type="Gene3D" id="1.10.10.10">
    <property type="entry name" value="Winged helix-like DNA-binding domain superfamily/Winged helix DNA-binding domain"/>
    <property type="match status" value="1"/>
</dbReference>
<organism evidence="1 2">
    <name type="scientific">Archangium gephyra</name>
    <dbReference type="NCBI Taxonomy" id="48"/>
    <lineage>
        <taxon>Bacteria</taxon>
        <taxon>Pseudomonadati</taxon>
        <taxon>Myxococcota</taxon>
        <taxon>Myxococcia</taxon>
        <taxon>Myxococcales</taxon>
        <taxon>Cystobacterineae</taxon>
        <taxon>Archangiaceae</taxon>
        <taxon>Archangium</taxon>
    </lineage>
</organism>
<dbReference type="InterPro" id="IPR014284">
    <property type="entry name" value="RNA_pol_sigma-70_dom"/>
</dbReference>
<dbReference type="GO" id="GO:0003700">
    <property type="term" value="F:DNA-binding transcription factor activity"/>
    <property type="evidence" value="ECO:0007669"/>
    <property type="project" value="InterPro"/>
</dbReference>
<dbReference type="EMBL" id="QFQP01000011">
    <property type="protein sequence ID" value="PZR12792.1"/>
    <property type="molecule type" value="Genomic_DNA"/>
</dbReference>
<comment type="caution">
    <text evidence="1">The sequence shown here is derived from an EMBL/GenBank/DDBJ whole genome shotgun (WGS) entry which is preliminary data.</text>
</comment>
<dbReference type="AlphaFoldDB" id="A0A2W5TD39"/>
<gene>
    <name evidence="1" type="ORF">DI536_14600</name>
</gene>
<name>A0A2W5TD39_9BACT</name>
<dbReference type="InterPro" id="IPR036388">
    <property type="entry name" value="WH-like_DNA-bd_sf"/>
</dbReference>
<sequence length="230" mass="26361">MTDDALRAYLQARGLDETSPHIDDLRLAHDCLRGDERALAAFDARHRAVVLRALASFTVAHEDVWQRVLERLFVGGKLALYRGEGELNAWLRVVATREALAMSGRAREEEPDDVLAMVEFGEDPALDVFRRRHEDDFRAALRDALQALEPRQRTLLKMSVTERLKPHEIGRVYGVHRTTAMRWLDEAQAALISETRRLLAERLKLDRWQLLSLLRWLPNQLAISLPTIDG</sequence>
<dbReference type="SUPFAM" id="SSF88659">
    <property type="entry name" value="Sigma3 and sigma4 domains of RNA polymerase sigma factors"/>
    <property type="match status" value="1"/>
</dbReference>
<protein>
    <submittedName>
        <fullName evidence="1">Uncharacterized protein</fullName>
    </submittedName>
</protein>
<dbReference type="InterPro" id="IPR013324">
    <property type="entry name" value="RNA_pol_sigma_r3/r4-like"/>
</dbReference>
<reference evidence="1 2" key="1">
    <citation type="submission" date="2017-08" db="EMBL/GenBank/DDBJ databases">
        <title>Infants hospitalized years apart are colonized by the same room-sourced microbial strains.</title>
        <authorList>
            <person name="Brooks B."/>
            <person name="Olm M.R."/>
            <person name="Firek B.A."/>
            <person name="Baker R."/>
            <person name="Thomas B.C."/>
            <person name="Morowitz M.J."/>
            <person name="Banfield J.F."/>
        </authorList>
    </citation>
    <scope>NUCLEOTIDE SEQUENCE [LARGE SCALE GENOMIC DNA]</scope>
    <source>
        <strain evidence="1">S2_003_000_R2_14</strain>
    </source>
</reference>
<dbReference type="Proteomes" id="UP000249061">
    <property type="component" value="Unassembled WGS sequence"/>
</dbReference>
<dbReference type="InterPro" id="IPR013325">
    <property type="entry name" value="RNA_pol_sigma_r2"/>
</dbReference>
<dbReference type="GO" id="GO:0006352">
    <property type="term" value="P:DNA-templated transcription initiation"/>
    <property type="evidence" value="ECO:0007669"/>
    <property type="project" value="InterPro"/>
</dbReference>
<evidence type="ECO:0000313" key="2">
    <source>
        <dbReference type="Proteomes" id="UP000249061"/>
    </source>
</evidence>
<dbReference type="SUPFAM" id="SSF88946">
    <property type="entry name" value="Sigma2 domain of RNA polymerase sigma factors"/>
    <property type="match status" value="1"/>
</dbReference>
<dbReference type="NCBIfam" id="TIGR02937">
    <property type="entry name" value="sigma70-ECF"/>
    <property type="match status" value="1"/>
</dbReference>
<dbReference type="Gene3D" id="1.10.1740.10">
    <property type="match status" value="1"/>
</dbReference>
<evidence type="ECO:0000313" key="1">
    <source>
        <dbReference type="EMBL" id="PZR12792.1"/>
    </source>
</evidence>